<dbReference type="AlphaFoldDB" id="A0AAD1UC20"/>
<evidence type="ECO:0000256" key="1">
    <source>
        <dbReference type="ARBA" id="ARBA00006515"/>
    </source>
</evidence>
<dbReference type="EMBL" id="CAMPGE010007152">
    <property type="protein sequence ID" value="CAI2366077.1"/>
    <property type="molecule type" value="Genomic_DNA"/>
</dbReference>
<dbReference type="GO" id="GO:0016491">
    <property type="term" value="F:oxidoreductase activity"/>
    <property type="evidence" value="ECO:0007669"/>
    <property type="project" value="UniProtKB-KW"/>
</dbReference>
<gene>
    <name evidence="5" type="ORF">ECRASSUSDP1_LOCUS7348</name>
</gene>
<protein>
    <recommendedName>
        <fullName evidence="4">NADP-dependent oxidoreductase domain-containing protein</fullName>
    </recommendedName>
</protein>
<dbReference type="Gene3D" id="3.20.20.100">
    <property type="entry name" value="NADP-dependent oxidoreductase domain"/>
    <property type="match status" value="1"/>
</dbReference>
<name>A0AAD1UC20_EUPCR</name>
<dbReference type="PANTHER" id="PTHR43150">
    <property type="entry name" value="HYPERKINETIC, ISOFORM M"/>
    <property type="match status" value="1"/>
</dbReference>
<accession>A0AAD1UC20</accession>
<comment type="caution">
    <text evidence="5">The sequence shown here is derived from an EMBL/GenBank/DDBJ whole genome shotgun (WGS) entry which is preliminary data.</text>
</comment>
<evidence type="ECO:0000313" key="5">
    <source>
        <dbReference type="EMBL" id="CAI2366077.1"/>
    </source>
</evidence>
<keyword evidence="3" id="KW-0560">Oxidoreductase</keyword>
<proteinExistence type="inferred from homology"/>
<evidence type="ECO:0000256" key="3">
    <source>
        <dbReference type="ARBA" id="ARBA00023002"/>
    </source>
</evidence>
<sequence>MKKACELDVNIFDIAEIYGTGTANAIMSKVLKKIGAEKEDLIITTILIYCRSGPNNSLLSRKRLLEELCSLKQLDLDYVDVVFYHRPDTHTPIDETYRALDWIIEECYAFYWAISEWTADQIDIAMDICEKENLHMPIADQCQYNALFREDFEKNLRHSYENYKKEGSTVWSLFTIEFLTAKYISGEFPEGSRFHPNNKELV</sequence>
<evidence type="ECO:0000256" key="2">
    <source>
        <dbReference type="ARBA" id="ARBA00022857"/>
    </source>
</evidence>
<dbReference type="InterPro" id="IPR036812">
    <property type="entry name" value="NAD(P)_OxRdtase_dom_sf"/>
</dbReference>
<dbReference type="SUPFAM" id="SSF51430">
    <property type="entry name" value="NAD(P)-linked oxidoreductase"/>
    <property type="match status" value="1"/>
</dbReference>
<reference evidence="5" key="1">
    <citation type="submission" date="2023-07" db="EMBL/GenBank/DDBJ databases">
        <authorList>
            <consortium name="AG Swart"/>
            <person name="Singh M."/>
            <person name="Singh A."/>
            <person name="Seah K."/>
            <person name="Emmerich C."/>
        </authorList>
    </citation>
    <scope>NUCLEOTIDE SEQUENCE</scope>
    <source>
        <strain evidence="5">DP1</strain>
    </source>
</reference>
<dbReference type="InterPro" id="IPR023210">
    <property type="entry name" value="NADP_OxRdtase_dom"/>
</dbReference>
<keyword evidence="2" id="KW-0521">NADP</keyword>
<dbReference type="Proteomes" id="UP001295684">
    <property type="component" value="Unassembled WGS sequence"/>
</dbReference>
<evidence type="ECO:0000259" key="4">
    <source>
        <dbReference type="Pfam" id="PF00248"/>
    </source>
</evidence>
<feature type="domain" description="NADP-dependent oxidoreductase" evidence="4">
    <location>
        <begin position="1"/>
        <end position="190"/>
    </location>
</feature>
<comment type="similarity">
    <text evidence="1">Belongs to the shaker potassium channel beta subunit family.</text>
</comment>
<dbReference type="InterPro" id="IPR005399">
    <property type="entry name" value="K_chnl_volt-dep_bsu_KCNAB-rel"/>
</dbReference>
<dbReference type="PANTHER" id="PTHR43150:SF2">
    <property type="entry name" value="HYPERKINETIC, ISOFORM M"/>
    <property type="match status" value="1"/>
</dbReference>
<organism evidence="5 6">
    <name type="scientific">Euplotes crassus</name>
    <dbReference type="NCBI Taxonomy" id="5936"/>
    <lineage>
        <taxon>Eukaryota</taxon>
        <taxon>Sar</taxon>
        <taxon>Alveolata</taxon>
        <taxon>Ciliophora</taxon>
        <taxon>Intramacronucleata</taxon>
        <taxon>Spirotrichea</taxon>
        <taxon>Hypotrichia</taxon>
        <taxon>Euplotida</taxon>
        <taxon>Euplotidae</taxon>
        <taxon>Moneuplotes</taxon>
    </lineage>
</organism>
<evidence type="ECO:0000313" key="6">
    <source>
        <dbReference type="Proteomes" id="UP001295684"/>
    </source>
</evidence>
<keyword evidence="6" id="KW-1185">Reference proteome</keyword>
<dbReference type="Pfam" id="PF00248">
    <property type="entry name" value="Aldo_ket_red"/>
    <property type="match status" value="1"/>
</dbReference>